<dbReference type="Proteomes" id="UP000516428">
    <property type="component" value="Chromosome"/>
</dbReference>
<name>A0A7H1B0P7_9ACTN</name>
<evidence type="ECO:0000256" key="6">
    <source>
        <dbReference type="ARBA" id="ARBA00022723"/>
    </source>
</evidence>
<dbReference type="KEGG" id="sxn:IAG42_00880"/>
<evidence type="ECO:0000256" key="9">
    <source>
        <dbReference type="ARBA" id="ARBA00031306"/>
    </source>
</evidence>
<dbReference type="PANTHER" id="PTHR30040:SF2">
    <property type="entry name" value="FAD:PROTEIN FMN TRANSFERASE"/>
    <property type="match status" value="1"/>
</dbReference>
<dbReference type="Pfam" id="PF02424">
    <property type="entry name" value="ApbE"/>
    <property type="match status" value="1"/>
</dbReference>
<dbReference type="EC" id="2.7.1.180" evidence="2"/>
<comment type="cofactor">
    <cofactor evidence="1">
        <name>Mg(2+)</name>
        <dbReference type="ChEBI" id="CHEBI:18420"/>
    </cofactor>
</comment>
<dbReference type="RefSeq" id="WP_188335057.1">
    <property type="nucleotide sequence ID" value="NZ_CP061281.1"/>
</dbReference>
<evidence type="ECO:0000256" key="8">
    <source>
        <dbReference type="ARBA" id="ARBA00022842"/>
    </source>
</evidence>
<dbReference type="GO" id="GO:0046872">
    <property type="term" value="F:metal ion binding"/>
    <property type="evidence" value="ECO:0007669"/>
    <property type="project" value="UniProtKB-KW"/>
</dbReference>
<evidence type="ECO:0000256" key="5">
    <source>
        <dbReference type="ARBA" id="ARBA00022679"/>
    </source>
</evidence>
<accession>A0A7H1B0P7</accession>
<dbReference type="InterPro" id="IPR024932">
    <property type="entry name" value="ApbE"/>
</dbReference>
<dbReference type="SUPFAM" id="SSF143631">
    <property type="entry name" value="ApbE-like"/>
    <property type="match status" value="1"/>
</dbReference>
<reference evidence="11 12" key="1">
    <citation type="submission" date="2020-09" db="EMBL/GenBank/DDBJ databases">
        <title>A novel species.</title>
        <authorList>
            <person name="Gao J."/>
        </authorList>
    </citation>
    <scope>NUCLEOTIDE SEQUENCE [LARGE SCALE GENOMIC DNA]</scope>
    <source>
        <strain evidence="11 12">CRXT-Y-14</strain>
    </source>
</reference>
<evidence type="ECO:0000256" key="1">
    <source>
        <dbReference type="ARBA" id="ARBA00001946"/>
    </source>
</evidence>
<comment type="catalytic activity">
    <reaction evidence="10">
        <text>L-threonyl-[protein] + FAD = FMN-L-threonyl-[protein] + AMP + H(+)</text>
        <dbReference type="Rhea" id="RHEA:36847"/>
        <dbReference type="Rhea" id="RHEA-COMP:11060"/>
        <dbReference type="Rhea" id="RHEA-COMP:11061"/>
        <dbReference type="ChEBI" id="CHEBI:15378"/>
        <dbReference type="ChEBI" id="CHEBI:30013"/>
        <dbReference type="ChEBI" id="CHEBI:57692"/>
        <dbReference type="ChEBI" id="CHEBI:74257"/>
        <dbReference type="ChEBI" id="CHEBI:456215"/>
        <dbReference type="EC" id="2.7.1.180"/>
    </reaction>
</comment>
<dbReference type="PANTHER" id="PTHR30040">
    <property type="entry name" value="THIAMINE BIOSYNTHESIS LIPOPROTEIN APBE"/>
    <property type="match status" value="1"/>
</dbReference>
<proteinExistence type="predicted"/>
<dbReference type="GO" id="GO:0016740">
    <property type="term" value="F:transferase activity"/>
    <property type="evidence" value="ECO:0007669"/>
    <property type="project" value="UniProtKB-KW"/>
</dbReference>
<keyword evidence="6" id="KW-0479">Metal-binding</keyword>
<gene>
    <name evidence="11" type="ORF">IAG42_00880</name>
</gene>
<evidence type="ECO:0000256" key="4">
    <source>
        <dbReference type="ARBA" id="ARBA00022630"/>
    </source>
</evidence>
<keyword evidence="4" id="KW-0285">Flavoprotein</keyword>
<evidence type="ECO:0000256" key="7">
    <source>
        <dbReference type="ARBA" id="ARBA00022827"/>
    </source>
</evidence>
<dbReference type="AlphaFoldDB" id="A0A7H1B0P7"/>
<keyword evidence="12" id="KW-1185">Reference proteome</keyword>
<dbReference type="EMBL" id="CP061281">
    <property type="protein sequence ID" value="QNS02302.1"/>
    <property type="molecule type" value="Genomic_DNA"/>
</dbReference>
<organism evidence="11 12">
    <name type="scientific">Streptomyces xanthii</name>
    <dbReference type="NCBI Taxonomy" id="2768069"/>
    <lineage>
        <taxon>Bacteria</taxon>
        <taxon>Bacillati</taxon>
        <taxon>Actinomycetota</taxon>
        <taxon>Actinomycetes</taxon>
        <taxon>Kitasatosporales</taxon>
        <taxon>Streptomycetaceae</taxon>
        <taxon>Streptomyces</taxon>
    </lineage>
</organism>
<dbReference type="InterPro" id="IPR003374">
    <property type="entry name" value="ApbE-like_sf"/>
</dbReference>
<sequence>MPEPGGSPGLRRVVRTMGTVFSCTVRDTPSPGLHRALDEAEALLHRADEVFSPYRPDSAVSLERAGAPVPKAWRAEADEVRALCEAAGYDTGGRFDAWYAGPYDPSGLVKGWAVERAARLLHEAGAAHVCLNGGGDIQLYGGPWRVGIAHPLRPDSYAAVVESAQGPLALATSGPAERGCHIIDPDTQAPPGNALASLTVLASGLTRADVLATAAYAVGAAGVRAWLEQQPGVAALAVEEDGRAWTARGIAAPDFTMPRMLRRVG</sequence>
<keyword evidence="7" id="KW-0274">FAD</keyword>
<keyword evidence="5 11" id="KW-0808">Transferase</keyword>
<evidence type="ECO:0000313" key="12">
    <source>
        <dbReference type="Proteomes" id="UP000516428"/>
    </source>
</evidence>
<dbReference type="Gene3D" id="3.10.520.10">
    <property type="entry name" value="ApbE-like domains"/>
    <property type="match status" value="2"/>
</dbReference>
<keyword evidence="8" id="KW-0460">Magnesium</keyword>
<evidence type="ECO:0000256" key="10">
    <source>
        <dbReference type="ARBA" id="ARBA00048540"/>
    </source>
</evidence>
<evidence type="ECO:0000313" key="11">
    <source>
        <dbReference type="EMBL" id="QNS02302.1"/>
    </source>
</evidence>
<protein>
    <recommendedName>
        <fullName evidence="3">FAD:protein FMN transferase</fullName>
        <ecNumber evidence="2">2.7.1.180</ecNumber>
    </recommendedName>
    <alternativeName>
        <fullName evidence="9">Flavin transferase</fullName>
    </alternativeName>
</protein>
<evidence type="ECO:0000256" key="2">
    <source>
        <dbReference type="ARBA" id="ARBA00011955"/>
    </source>
</evidence>
<evidence type="ECO:0000256" key="3">
    <source>
        <dbReference type="ARBA" id="ARBA00016337"/>
    </source>
</evidence>